<feature type="domain" description="Aminoglycoside phosphotransferase" evidence="2">
    <location>
        <begin position="35"/>
        <end position="270"/>
    </location>
</feature>
<dbReference type="Gene3D" id="1.20.1270.170">
    <property type="match status" value="1"/>
</dbReference>
<gene>
    <name evidence="3" type="ORF">DNJ96_14980</name>
</gene>
<comment type="caution">
    <text evidence="3">The sequence shown here is derived from an EMBL/GenBank/DDBJ whole genome shotgun (WGS) entry which is preliminary data.</text>
</comment>
<dbReference type="InterPro" id="IPR011009">
    <property type="entry name" value="Kinase-like_dom_sf"/>
</dbReference>
<name>A0A4Q9R145_9GAMM</name>
<dbReference type="EMBL" id="QJUP01000023">
    <property type="protein sequence ID" value="TBU92654.1"/>
    <property type="molecule type" value="Genomic_DNA"/>
</dbReference>
<comment type="similarity">
    <text evidence="1">Belongs to the pseudomonas-type ThrB family.</text>
</comment>
<dbReference type="OrthoDB" id="241498at2"/>
<evidence type="ECO:0000313" key="4">
    <source>
        <dbReference type="Proteomes" id="UP000292639"/>
    </source>
</evidence>
<accession>A0A4Q9R145</accession>
<sequence length="332" mass="37872">MYETEFMARLESALRRALPAWDMPPDAALRLLSISENATYLAEDKGTGQRMVLRMQRPEYHSDAEIESELAWVDALRKSGLVRTAEPLRTKTGQLLYRAEDGDMIHRITAFEWVAGNEPDQGDDLVRWYRVLGATNARLHQHSRHWRKPAGFVRKVWNFDTIVGPAAHWGDWRTAPGLEDADIALLGQVERQLRRLCQAYGQDSERFGLVHCDMRLANLLVDGEQLCVVDFDDCGLSWYLYDFAACVSFLEHDPRLEQFLAAWLEGYRGVCPLDESETRMIPAFIMLRRLQLTAWIASHAETPTAQSMGADYVRGTVELARNFLARNQEAAA</sequence>
<dbReference type="Gene3D" id="3.30.200.70">
    <property type="match status" value="1"/>
</dbReference>
<dbReference type="GO" id="GO:0004413">
    <property type="term" value="F:homoserine kinase activity"/>
    <property type="evidence" value="ECO:0007669"/>
    <property type="project" value="TreeGrafter"/>
</dbReference>
<dbReference type="Gene3D" id="1.10.510.10">
    <property type="entry name" value="Transferase(Phosphotransferase) domain 1"/>
    <property type="match status" value="1"/>
</dbReference>
<organism evidence="3 4">
    <name type="scientific">Stutzerimonas kirkiae</name>
    <dbReference type="NCBI Taxonomy" id="2211392"/>
    <lineage>
        <taxon>Bacteria</taxon>
        <taxon>Pseudomonadati</taxon>
        <taxon>Pseudomonadota</taxon>
        <taxon>Gammaproteobacteria</taxon>
        <taxon>Pseudomonadales</taxon>
        <taxon>Pseudomonadaceae</taxon>
        <taxon>Stutzerimonas</taxon>
    </lineage>
</organism>
<dbReference type="PANTHER" id="PTHR21064:SF6">
    <property type="entry name" value="AMINOGLYCOSIDE PHOSPHOTRANSFERASE DOMAIN-CONTAINING PROTEIN"/>
    <property type="match status" value="1"/>
</dbReference>
<keyword evidence="4" id="KW-1185">Reference proteome</keyword>
<dbReference type="InterPro" id="IPR050249">
    <property type="entry name" value="Pseudomonas-type_ThrB"/>
</dbReference>
<proteinExistence type="inferred from homology"/>
<dbReference type="GO" id="GO:0009088">
    <property type="term" value="P:threonine biosynthetic process"/>
    <property type="evidence" value="ECO:0007669"/>
    <property type="project" value="TreeGrafter"/>
</dbReference>
<dbReference type="SUPFAM" id="SSF56112">
    <property type="entry name" value="Protein kinase-like (PK-like)"/>
    <property type="match status" value="1"/>
</dbReference>
<dbReference type="InterPro" id="IPR002575">
    <property type="entry name" value="Aminoglycoside_PTrfase"/>
</dbReference>
<keyword evidence="3" id="KW-0808">Transferase</keyword>
<dbReference type="AlphaFoldDB" id="A0A4Q9R145"/>
<evidence type="ECO:0000313" key="3">
    <source>
        <dbReference type="EMBL" id="TBU92654.1"/>
    </source>
</evidence>
<dbReference type="Proteomes" id="UP000292639">
    <property type="component" value="Unassembled WGS sequence"/>
</dbReference>
<reference evidence="3 4" key="1">
    <citation type="submission" date="2018-06" db="EMBL/GenBank/DDBJ databases">
        <title>Three novel Pseudomonas species isolated from symptomatic oak.</title>
        <authorList>
            <person name="Bueno-Gonzalez V."/>
            <person name="Brady C."/>
        </authorList>
    </citation>
    <scope>NUCLEOTIDE SEQUENCE [LARGE SCALE GENOMIC DNA]</scope>
    <source>
        <strain evidence="3 4">P17C</strain>
    </source>
</reference>
<evidence type="ECO:0000256" key="1">
    <source>
        <dbReference type="ARBA" id="ARBA00038240"/>
    </source>
</evidence>
<dbReference type="Pfam" id="PF01636">
    <property type="entry name" value="APH"/>
    <property type="match status" value="1"/>
</dbReference>
<protein>
    <submittedName>
        <fullName evidence="3">Aminoglycoside phosphotransferase</fullName>
    </submittedName>
</protein>
<dbReference type="PANTHER" id="PTHR21064">
    <property type="entry name" value="AMINOGLYCOSIDE PHOSPHOTRANSFERASE DOMAIN-CONTAINING PROTEIN-RELATED"/>
    <property type="match status" value="1"/>
</dbReference>
<evidence type="ECO:0000259" key="2">
    <source>
        <dbReference type="Pfam" id="PF01636"/>
    </source>
</evidence>